<dbReference type="PANTHER" id="PTHR40943:SF1">
    <property type="entry name" value="CYTOPLASMIC PROTEIN"/>
    <property type="match status" value="1"/>
</dbReference>
<organism evidence="2 3">
    <name type="scientific">Hyalangium minutum</name>
    <dbReference type="NCBI Taxonomy" id="394096"/>
    <lineage>
        <taxon>Bacteria</taxon>
        <taxon>Pseudomonadati</taxon>
        <taxon>Myxococcota</taxon>
        <taxon>Myxococcia</taxon>
        <taxon>Myxococcales</taxon>
        <taxon>Cystobacterineae</taxon>
        <taxon>Archangiaceae</taxon>
        <taxon>Hyalangium</taxon>
    </lineage>
</organism>
<keyword evidence="3" id="KW-1185">Reference proteome</keyword>
<dbReference type="InterPro" id="IPR014710">
    <property type="entry name" value="RmlC-like_jellyroll"/>
</dbReference>
<dbReference type="SUPFAM" id="SSF51182">
    <property type="entry name" value="RmlC-like cupins"/>
    <property type="match status" value="1"/>
</dbReference>
<dbReference type="EMBL" id="JMCB01000001">
    <property type="protein sequence ID" value="KFE72155.1"/>
    <property type="molecule type" value="Genomic_DNA"/>
</dbReference>
<evidence type="ECO:0000313" key="2">
    <source>
        <dbReference type="EMBL" id="KFE72155.1"/>
    </source>
</evidence>
<dbReference type="Gene3D" id="2.60.120.10">
    <property type="entry name" value="Jelly Rolls"/>
    <property type="match status" value="1"/>
</dbReference>
<comment type="caution">
    <text evidence="2">The sequence shown here is derived from an EMBL/GenBank/DDBJ whole genome shotgun (WGS) entry which is preliminary data.</text>
</comment>
<dbReference type="Proteomes" id="UP000028725">
    <property type="component" value="Unassembled WGS sequence"/>
</dbReference>
<name>A0A085WWU2_9BACT</name>
<evidence type="ECO:0000313" key="3">
    <source>
        <dbReference type="Proteomes" id="UP000028725"/>
    </source>
</evidence>
<dbReference type="InterPro" id="IPR008579">
    <property type="entry name" value="UGlyAH_Cupin_dom"/>
</dbReference>
<reference evidence="2 3" key="1">
    <citation type="submission" date="2014-04" db="EMBL/GenBank/DDBJ databases">
        <title>Genome assembly of Hyalangium minutum DSM 14724.</title>
        <authorList>
            <person name="Sharma G."/>
            <person name="Subramanian S."/>
        </authorList>
    </citation>
    <scope>NUCLEOTIDE SEQUENCE [LARGE SCALE GENOMIC DNA]</scope>
    <source>
        <strain evidence="2 3">DSM 14724</strain>
    </source>
</reference>
<protein>
    <submittedName>
        <fullName evidence="2">Putative cytoplasmic protein</fullName>
    </submittedName>
</protein>
<dbReference type="InterPro" id="IPR011051">
    <property type="entry name" value="RmlC_Cupin_sf"/>
</dbReference>
<dbReference type="AlphaFoldDB" id="A0A085WWU2"/>
<dbReference type="Pfam" id="PF05899">
    <property type="entry name" value="Cupin_3"/>
    <property type="match status" value="1"/>
</dbReference>
<sequence length="173" mass="19073">MSEQHTPSSGTRFHPGVLLPRGNNAVATSRFEELTPGSLVSETDTEAVTLAVEEMRMYSPRSPVDRSTLMWLGPPAVLGGEVISGSPELYGRFDFREGNVASGIFMATSGRIRVTFPFTEHATILEGEVTLTDETGQSQTFKAGDSYFIRQNQVILWDVRSGHVLKSFFNITR</sequence>
<evidence type="ECO:0000259" key="1">
    <source>
        <dbReference type="Pfam" id="PF05899"/>
    </source>
</evidence>
<accession>A0A085WWU2</accession>
<gene>
    <name evidence="2" type="ORF">DB31_0416</name>
</gene>
<dbReference type="RefSeq" id="WP_240486477.1">
    <property type="nucleotide sequence ID" value="NZ_JMCB01000001.1"/>
</dbReference>
<feature type="domain" description="(S)-ureidoglycine aminohydrolase cupin" evidence="1">
    <location>
        <begin position="97"/>
        <end position="167"/>
    </location>
</feature>
<proteinExistence type="predicted"/>
<dbReference type="PANTHER" id="PTHR40943">
    <property type="entry name" value="CYTOPLASMIC PROTEIN-RELATED"/>
    <property type="match status" value="1"/>
</dbReference>